<dbReference type="GO" id="GO:0008237">
    <property type="term" value="F:metallopeptidase activity"/>
    <property type="evidence" value="ECO:0007669"/>
    <property type="project" value="UniProtKB-KW"/>
</dbReference>
<dbReference type="InterPro" id="IPR012962">
    <property type="entry name" value="Pept_M54_archaemetzincn"/>
</dbReference>
<feature type="non-terminal residue" evidence="7">
    <location>
        <position position="1"/>
    </location>
</feature>
<keyword evidence="3" id="KW-0479">Metal-binding</keyword>
<keyword evidence="4" id="KW-0378">Hydrolase</keyword>
<dbReference type="EMBL" id="DQUR01000013">
    <property type="protein sequence ID" value="HIP88461.1"/>
    <property type="molecule type" value="Genomic_DNA"/>
</dbReference>
<dbReference type="Proteomes" id="UP000653692">
    <property type="component" value="Unassembled WGS sequence"/>
</dbReference>
<sequence>LHELGHAFGLNHCSKNCVMNPPSTIKEWDSRIPDFCSKCLSKLKTNVKRKDKN</sequence>
<evidence type="ECO:0000256" key="3">
    <source>
        <dbReference type="ARBA" id="ARBA00022723"/>
    </source>
</evidence>
<dbReference type="GO" id="GO:0006508">
    <property type="term" value="P:proteolysis"/>
    <property type="evidence" value="ECO:0007669"/>
    <property type="project" value="UniProtKB-KW"/>
</dbReference>
<proteinExistence type="predicted"/>
<keyword evidence="5" id="KW-0862">Zinc</keyword>
<comment type="cofactor">
    <cofactor evidence="1">
        <name>Zn(2+)</name>
        <dbReference type="ChEBI" id="CHEBI:29105"/>
    </cofactor>
</comment>
<dbReference type="GO" id="GO:0046872">
    <property type="term" value="F:metal ion binding"/>
    <property type="evidence" value="ECO:0007669"/>
    <property type="project" value="UniProtKB-KW"/>
</dbReference>
<evidence type="ECO:0000256" key="2">
    <source>
        <dbReference type="ARBA" id="ARBA00022670"/>
    </source>
</evidence>
<reference evidence="7" key="1">
    <citation type="journal article" date="2020" name="ISME J.">
        <title>Gammaproteobacteria mediating utilization of methyl-, sulfur- and petroleum organic compounds in deep ocean hydrothermal plumes.</title>
        <authorList>
            <person name="Zhou Z."/>
            <person name="Liu Y."/>
            <person name="Pan J."/>
            <person name="Cron B.R."/>
            <person name="Toner B.M."/>
            <person name="Anantharaman K."/>
            <person name="Breier J.A."/>
            <person name="Dick G.J."/>
            <person name="Li M."/>
        </authorList>
    </citation>
    <scope>NUCLEOTIDE SEQUENCE</scope>
    <source>
        <strain evidence="7">SZUA-1476</strain>
    </source>
</reference>
<dbReference type="InterPro" id="IPR024079">
    <property type="entry name" value="MetalloPept_cat_dom_sf"/>
</dbReference>
<accession>A0A832ZGD0</accession>
<evidence type="ECO:0000256" key="5">
    <source>
        <dbReference type="ARBA" id="ARBA00022833"/>
    </source>
</evidence>
<keyword evidence="2" id="KW-0645">Protease</keyword>
<dbReference type="Pfam" id="PF07998">
    <property type="entry name" value="Peptidase_M54"/>
    <property type="match status" value="1"/>
</dbReference>
<dbReference type="SUPFAM" id="SSF55486">
    <property type="entry name" value="Metalloproteases ('zincins'), catalytic domain"/>
    <property type="match status" value="1"/>
</dbReference>
<protein>
    <submittedName>
        <fullName evidence="7">Peptidase M54</fullName>
    </submittedName>
</protein>
<evidence type="ECO:0000313" key="8">
    <source>
        <dbReference type="Proteomes" id="UP000653692"/>
    </source>
</evidence>
<organism evidence="7 8">
    <name type="scientific">Thermococcus paralvinellae</name>
    <dbReference type="NCBI Taxonomy" id="582419"/>
    <lineage>
        <taxon>Archaea</taxon>
        <taxon>Methanobacteriati</taxon>
        <taxon>Methanobacteriota</taxon>
        <taxon>Thermococci</taxon>
        <taxon>Thermococcales</taxon>
        <taxon>Thermococcaceae</taxon>
        <taxon>Thermococcus</taxon>
    </lineage>
</organism>
<keyword evidence="6" id="KW-0482">Metalloprotease</keyword>
<gene>
    <name evidence="7" type="ORF">EYH24_00430</name>
</gene>
<evidence type="ECO:0000256" key="1">
    <source>
        <dbReference type="ARBA" id="ARBA00001947"/>
    </source>
</evidence>
<dbReference type="Gene3D" id="3.40.390.10">
    <property type="entry name" value="Collagenase (Catalytic Domain)"/>
    <property type="match status" value="1"/>
</dbReference>
<dbReference type="PANTHER" id="PTHR15910:SF1">
    <property type="entry name" value="ARCHAEMETZINCIN-2"/>
    <property type="match status" value="1"/>
</dbReference>
<dbReference type="PANTHER" id="PTHR15910">
    <property type="entry name" value="ARCHAEMETZINCIN"/>
    <property type="match status" value="1"/>
</dbReference>
<dbReference type="AlphaFoldDB" id="A0A832ZGD0"/>
<name>A0A832ZGD0_9EURY</name>
<comment type="caution">
    <text evidence="7">The sequence shown here is derived from an EMBL/GenBank/DDBJ whole genome shotgun (WGS) entry which is preliminary data.</text>
</comment>
<evidence type="ECO:0000313" key="7">
    <source>
        <dbReference type="EMBL" id="HIP88461.1"/>
    </source>
</evidence>
<evidence type="ECO:0000256" key="6">
    <source>
        <dbReference type="ARBA" id="ARBA00023049"/>
    </source>
</evidence>
<evidence type="ECO:0000256" key="4">
    <source>
        <dbReference type="ARBA" id="ARBA00022801"/>
    </source>
</evidence>